<dbReference type="OrthoDB" id="595470at2"/>
<dbReference type="Gene3D" id="3.30.2310.20">
    <property type="entry name" value="RelE-like"/>
    <property type="match status" value="1"/>
</dbReference>
<dbReference type="InterPro" id="IPR007712">
    <property type="entry name" value="RelE/ParE_toxin"/>
</dbReference>
<organism evidence="3 4">
    <name type="scientific">Rhodopseudomonas palustris (strain HaA2)</name>
    <dbReference type="NCBI Taxonomy" id="316058"/>
    <lineage>
        <taxon>Bacteria</taxon>
        <taxon>Pseudomonadati</taxon>
        <taxon>Pseudomonadota</taxon>
        <taxon>Alphaproteobacteria</taxon>
        <taxon>Hyphomicrobiales</taxon>
        <taxon>Nitrobacteraceae</taxon>
        <taxon>Rhodopseudomonas</taxon>
    </lineage>
</organism>
<evidence type="ECO:0000313" key="4">
    <source>
        <dbReference type="Proteomes" id="UP000008809"/>
    </source>
</evidence>
<dbReference type="RefSeq" id="WP_011440307.1">
    <property type="nucleotide sequence ID" value="NC_007778.1"/>
</dbReference>
<dbReference type="HOGENOM" id="CLU_147162_11_2_5"/>
<dbReference type="Pfam" id="PF05016">
    <property type="entry name" value="ParE_toxin"/>
    <property type="match status" value="1"/>
</dbReference>
<dbReference type="AlphaFoldDB" id="Q2J091"/>
<sequence>MKIVYSRQAIADLLRAAEYYTLNASPTVARSIGRRIEDVIQRIATAPESAPRVSQRSKVRTVVVIRYPFRIFYRIQLGQIEILHIRHTSRRPPGPEE</sequence>
<keyword evidence="2" id="KW-1277">Toxin-antitoxin system</keyword>
<proteinExistence type="inferred from homology"/>
<comment type="similarity">
    <text evidence="1">Belongs to the RelE toxin family.</text>
</comment>
<keyword evidence="4" id="KW-1185">Reference proteome</keyword>
<reference evidence="3 4" key="1">
    <citation type="submission" date="2006-01" db="EMBL/GenBank/DDBJ databases">
        <title>Complete sequence of Rhodopseudomonas palustris HaA2.</title>
        <authorList>
            <consortium name="US DOE Joint Genome Institute"/>
            <person name="Copeland A."/>
            <person name="Lucas S."/>
            <person name="Lapidus A."/>
            <person name="Barry K."/>
            <person name="Detter J.C."/>
            <person name="Glavina T."/>
            <person name="Hammon N."/>
            <person name="Israni S."/>
            <person name="Pitluck S."/>
            <person name="Chain P."/>
            <person name="Malfatti S."/>
            <person name="Shin M."/>
            <person name="Vergez L."/>
            <person name="Schmutz J."/>
            <person name="Larimer F."/>
            <person name="Land M."/>
            <person name="Hauser L."/>
            <person name="Pelletier D.A."/>
            <person name="Kyrpides N."/>
            <person name="Anderson I."/>
            <person name="Oda Y."/>
            <person name="Harwood C.S."/>
            <person name="Richardson P."/>
        </authorList>
    </citation>
    <scope>NUCLEOTIDE SEQUENCE [LARGE SCALE GENOMIC DNA]</scope>
    <source>
        <strain evidence="3 4">HaA2</strain>
    </source>
</reference>
<evidence type="ECO:0000256" key="1">
    <source>
        <dbReference type="ARBA" id="ARBA00006226"/>
    </source>
</evidence>
<dbReference type="PANTHER" id="PTHR33755">
    <property type="entry name" value="TOXIN PARE1-RELATED"/>
    <property type="match status" value="1"/>
</dbReference>
<protein>
    <submittedName>
        <fullName evidence="3">Plasmid stabilization system</fullName>
    </submittedName>
</protein>
<evidence type="ECO:0000256" key="2">
    <source>
        <dbReference type="ARBA" id="ARBA00022649"/>
    </source>
</evidence>
<gene>
    <name evidence="3" type="ordered locus">RPB_1409</name>
</gene>
<evidence type="ECO:0000313" key="3">
    <source>
        <dbReference type="EMBL" id="ABD06119.1"/>
    </source>
</evidence>
<dbReference type="Proteomes" id="UP000008809">
    <property type="component" value="Chromosome"/>
</dbReference>
<dbReference type="EMBL" id="CP000250">
    <property type="protein sequence ID" value="ABD06119.1"/>
    <property type="molecule type" value="Genomic_DNA"/>
</dbReference>
<dbReference type="InterPro" id="IPR035093">
    <property type="entry name" value="RelE/ParE_toxin_dom_sf"/>
</dbReference>
<accession>Q2J091</accession>
<dbReference type="KEGG" id="rpb:RPB_1409"/>
<dbReference type="InterPro" id="IPR051803">
    <property type="entry name" value="TA_system_RelE-like_toxin"/>
</dbReference>
<name>Q2J091_RHOP2</name>
<dbReference type="STRING" id="316058.RPB_1409"/>